<sequence>MGRVNKVDIKKKLDIWWWYDAKATLNFFTYSLVNFCNTYKFGEQHKTIQYPYSGPILFGISN</sequence>
<reference evidence="2" key="1">
    <citation type="submission" date="2016-10" db="EMBL/GenBank/DDBJ databases">
        <authorList>
            <person name="L'haridon S."/>
            <person name="Corre E."/>
        </authorList>
    </citation>
    <scope>NUCLEOTIDE SEQUENCE [LARGE SCALE GENOMIC DNA]</scope>
    <source>
        <strain evidence="2">FDF-1T</strain>
    </source>
</reference>
<protein>
    <submittedName>
        <fullName evidence="1">Uncharacterized protein</fullName>
    </submittedName>
</protein>
<organism evidence="1 2">
    <name type="scientific">Methanohalophilus portucalensis</name>
    <dbReference type="NCBI Taxonomy" id="39664"/>
    <lineage>
        <taxon>Archaea</taxon>
        <taxon>Methanobacteriati</taxon>
        <taxon>Methanobacteriota</taxon>
        <taxon>Stenosarchaea group</taxon>
        <taxon>Methanomicrobia</taxon>
        <taxon>Methanosarcinales</taxon>
        <taxon>Methanosarcinaceae</taxon>
        <taxon>Methanohalophilus</taxon>
    </lineage>
</organism>
<dbReference type="Proteomes" id="UP000229678">
    <property type="component" value="Chromosome"/>
</dbReference>
<proteinExistence type="predicted"/>
<evidence type="ECO:0000313" key="2">
    <source>
        <dbReference type="Proteomes" id="UP000229678"/>
    </source>
</evidence>
<gene>
    <name evidence="1" type="ORF">BKM01_02815</name>
</gene>
<name>A0A2D3C3F4_9EURY</name>
<accession>A0A2D3C3F4</accession>
<dbReference type="AlphaFoldDB" id="A0A2D3C3F4"/>
<dbReference type="KEGG" id="mpot:BKM01_02815"/>
<dbReference type="EMBL" id="CP017881">
    <property type="protein sequence ID" value="ATU07802.1"/>
    <property type="molecule type" value="Genomic_DNA"/>
</dbReference>
<evidence type="ECO:0000313" key="1">
    <source>
        <dbReference type="EMBL" id="ATU07802.1"/>
    </source>
</evidence>